<organism evidence="10">
    <name type="scientific">Tetraodon nigroviridis</name>
    <name type="common">Spotted green pufferfish</name>
    <name type="synonym">Chelonodon nigroviridis</name>
    <dbReference type="NCBI Taxonomy" id="99883"/>
    <lineage>
        <taxon>Eukaryota</taxon>
        <taxon>Metazoa</taxon>
        <taxon>Chordata</taxon>
        <taxon>Craniata</taxon>
        <taxon>Vertebrata</taxon>
        <taxon>Euteleostomi</taxon>
        <taxon>Actinopterygii</taxon>
        <taxon>Neopterygii</taxon>
        <taxon>Teleostei</taxon>
        <taxon>Neoteleostei</taxon>
        <taxon>Acanthomorphata</taxon>
        <taxon>Eupercaria</taxon>
        <taxon>Tetraodontiformes</taxon>
        <taxon>Tetradontoidea</taxon>
        <taxon>Tetraodontidae</taxon>
        <taxon>Tetraodon</taxon>
    </lineage>
</organism>
<evidence type="ECO:0000256" key="4">
    <source>
        <dbReference type="ARBA" id="ARBA00022722"/>
    </source>
</evidence>
<reference evidence="10" key="2">
    <citation type="submission" date="2004-02" db="EMBL/GenBank/DDBJ databases">
        <authorList>
            <consortium name="Genoscope"/>
            <consortium name="Whitehead Institute Centre for Genome Research"/>
        </authorList>
    </citation>
    <scope>NUCLEOTIDE SEQUENCE</scope>
</reference>
<dbReference type="GO" id="GO:0016787">
    <property type="term" value="F:hydrolase activity"/>
    <property type="evidence" value="ECO:0007669"/>
    <property type="project" value="UniProtKB-KW"/>
</dbReference>
<feature type="domain" description="DDE Tnp4" evidence="9">
    <location>
        <begin position="224"/>
        <end position="343"/>
    </location>
</feature>
<comment type="cofactor">
    <cofactor evidence="1">
        <name>a divalent metal cation</name>
        <dbReference type="ChEBI" id="CHEBI:60240"/>
    </cofactor>
</comment>
<evidence type="ECO:0000256" key="7">
    <source>
        <dbReference type="ARBA" id="ARBA00023242"/>
    </source>
</evidence>
<comment type="similarity">
    <text evidence="3">Belongs to the HARBI1 family.</text>
</comment>
<comment type="subcellular location">
    <subcellularLocation>
        <location evidence="2">Nucleus</location>
    </subcellularLocation>
</comment>
<evidence type="ECO:0000259" key="9">
    <source>
        <dbReference type="Pfam" id="PF13359"/>
    </source>
</evidence>
<accession>Q4RWL5</accession>
<evidence type="ECO:0000256" key="3">
    <source>
        <dbReference type="ARBA" id="ARBA00006958"/>
    </source>
</evidence>
<keyword evidence="4" id="KW-0540">Nuclease</keyword>
<feature type="compositionally biased region" description="Acidic residues" evidence="8">
    <location>
        <begin position="354"/>
        <end position="375"/>
    </location>
</feature>
<evidence type="ECO:0000313" key="10">
    <source>
        <dbReference type="EMBL" id="CAG07217.1"/>
    </source>
</evidence>
<dbReference type="GO" id="GO:0046872">
    <property type="term" value="F:metal ion binding"/>
    <property type="evidence" value="ECO:0007669"/>
    <property type="project" value="UniProtKB-KW"/>
</dbReference>
<dbReference type="PANTHER" id="PTHR22930:SF255">
    <property type="entry name" value="ELONGIN B"/>
    <property type="match status" value="1"/>
</dbReference>
<gene>
    <name evidence="10" type="ORF">GSTENG00027796001</name>
</gene>
<reference evidence="10" key="1">
    <citation type="journal article" date="2004" name="Nature">
        <title>Genome duplication in the teleost fish Tetraodon nigroviridis reveals the early vertebrate proto-karyotype.</title>
        <authorList>
            <person name="Jaillon O."/>
            <person name="Aury J.-M."/>
            <person name="Brunet F."/>
            <person name="Petit J.-L."/>
            <person name="Stange-Thomann N."/>
            <person name="Mauceli E."/>
            <person name="Bouneau L."/>
            <person name="Fischer C."/>
            <person name="Ozouf-Costaz C."/>
            <person name="Bernot A."/>
            <person name="Nicaud S."/>
            <person name="Jaffe D."/>
            <person name="Fisher S."/>
            <person name="Lutfalla G."/>
            <person name="Dossat C."/>
            <person name="Segurens B."/>
            <person name="Dasilva C."/>
            <person name="Salanoubat M."/>
            <person name="Levy M."/>
            <person name="Boudet N."/>
            <person name="Castellano S."/>
            <person name="Anthouard V."/>
            <person name="Jubin C."/>
            <person name="Castelli V."/>
            <person name="Katinka M."/>
            <person name="Vacherie B."/>
            <person name="Biemont C."/>
            <person name="Skalli Z."/>
            <person name="Cattolico L."/>
            <person name="Poulain J."/>
            <person name="De Berardinis V."/>
            <person name="Cruaud C."/>
            <person name="Duprat S."/>
            <person name="Brottier P."/>
            <person name="Coutanceau J.-P."/>
            <person name="Gouzy J."/>
            <person name="Parra G."/>
            <person name="Lardier G."/>
            <person name="Chapple C."/>
            <person name="McKernan K.J."/>
            <person name="McEwan P."/>
            <person name="Bosak S."/>
            <person name="Kellis M."/>
            <person name="Volff J.-N."/>
            <person name="Guigo R."/>
            <person name="Zody M.C."/>
            <person name="Mesirov J."/>
            <person name="Lindblad-Toh K."/>
            <person name="Birren B."/>
            <person name="Nusbaum C."/>
            <person name="Kahn D."/>
            <person name="Robinson-Rechavi M."/>
            <person name="Laudet V."/>
            <person name="Schachter V."/>
            <person name="Quetier F."/>
            <person name="Saurin W."/>
            <person name="Scarpelli C."/>
            <person name="Wincker P."/>
            <person name="Lander E.S."/>
            <person name="Weissenbach J."/>
            <person name="Roest Crollius H."/>
        </authorList>
    </citation>
    <scope>NUCLEOTIDE SEQUENCE [LARGE SCALE GENOMIC DNA]</scope>
</reference>
<proteinExistence type="inferred from homology"/>
<evidence type="ECO:0000256" key="8">
    <source>
        <dbReference type="SAM" id="MobiDB-lite"/>
    </source>
</evidence>
<evidence type="ECO:0000256" key="1">
    <source>
        <dbReference type="ARBA" id="ARBA00001968"/>
    </source>
</evidence>
<dbReference type="GO" id="GO:0004518">
    <property type="term" value="F:nuclease activity"/>
    <property type="evidence" value="ECO:0007669"/>
    <property type="project" value="UniProtKB-KW"/>
</dbReference>
<dbReference type="InterPro" id="IPR045249">
    <property type="entry name" value="HARBI1-like"/>
</dbReference>
<sequence>MVEREWQPLAPGELEQRLDQAVEETLEAELVARLKSQPSPTIYVHLLQSPASLGPQVPQSTPEEELQEPRALQPPVDGEALKSVADLLQTSDTRVRMSGRARLSLSNTVLLSLSLLTERVSYRTLSRRFHLEKGNIHRIFFSFCERINALEGKLIKWPTDAEAAEVLVPLCRSGRLQEERQALPRVLGVLGHTLIPARLPAGKVDACEAKRPRKTPHPDSWLSLELVCDWRGRLRHCRVSAASDADRGRSLREKLRQHPELMPPGSCLLAGPGYPLCAHILTPYGESHGAKEKLFNETLEQHLRVLGGTLASLRGRFQRLRYLDVSSFHRARAVVLTACALHNLFLDLGQTQGEVEEEDEEQALGREEEGEEDVEGAERREAVSDLLFQCLDSGTT</sequence>
<dbReference type="PANTHER" id="PTHR22930">
    <property type="match status" value="1"/>
</dbReference>
<keyword evidence="7" id="KW-0539">Nucleus</keyword>
<feature type="region of interest" description="Disordered" evidence="8">
    <location>
        <begin position="352"/>
        <end position="381"/>
    </location>
</feature>
<evidence type="ECO:0000256" key="2">
    <source>
        <dbReference type="ARBA" id="ARBA00004123"/>
    </source>
</evidence>
<dbReference type="InterPro" id="IPR027806">
    <property type="entry name" value="HARBI1_dom"/>
</dbReference>
<dbReference type="GO" id="GO:0005634">
    <property type="term" value="C:nucleus"/>
    <property type="evidence" value="ECO:0007669"/>
    <property type="project" value="UniProtKB-SubCell"/>
</dbReference>
<keyword evidence="6" id="KW-0378">Hydrolase</keyword>
<dbReference type="KEGG" id="tng:GSTEN00027796G001"/>
<dbReference type="EMBL" id="CAAE01014987">
    <property type="protein sequence ID" value="CAG07217.1"/>
    <property type="molecule type" value="Genomic_DNA"/>
</dbReference>
<evidence type="ECO:0000256" key="5">
    <source>
        <dbReference type="ARBA" id="ARBA00022723"/>
    </source>
</evidence>
<evidence type="ECO:0000256" key="6">
    <source>
        <dbReference type="ARBA" id="ARBA00022801"/>
    </source>
</evidence>
<dbReference type="Pfam" id="PF13359">
    <property type="entry name" value="DDE_Tnp_4"/>
    <property type="match status" value="1"/>
</dbReference>
<dbReference type="OrthoDB" id="2668416at2759"/>
<comment type="caution">
    <text evidence="10">The sequence shown here is derived from an EMBL/GenBank/DDBJ whole genome shotgun (WGS) entry which is preliminary data.</text>
</comment>
<protein>
    <submittedName>
        <fullName evidence="10">(spotted green pufferfish) hypothetical protein</fullName>
    </submittedName>
</protein>
<name>Q4RWL5_TETNG</name>
<keyword evidence="5" id="KW-0479">Metal-binding</keyword>
<dbReference type="AlphaFoldDB" id="Q4RWL5"/>